<dbReference type="InterPro" id="IPR016032">
    <property type="entry name" value="Sig_transdc_resp-reg_C-effctor"/>
</dbReference>
<evidence type="ECO:0000256" key="2">
    <source>
        <dbReference type="ARBA" id="ARBA00023125"/>
    </source>
</evidence>
<dbReference type="SMART" id="SM00421">
    <property type="entry name" value="HTH_LUXR"/>
    <property type="match status" value="1"/>
</dbReference>
<dbReference type="EMBL" id="RIBS01000003">
    <property type="protein sequence ID" value="RNF84373.1"/>
    <property type="molecule type" value="Genomic_DNA"/>
</dbReference>
<dbReference type="AlphaFoldDB" id="A0A3M8SUB0"/>
<dbReference type="Gene3D" id="3.30.450.80">
    <property type="entry name" value="Transcription factor LuxR-like, autoinducer-binding domain"/>
    <property type="match status" value="1"/>
</dbReference>
<reference evidence="5 6" key="1">
    <citation type="submission" date="2018-11" db="EMBL/GenBank/DDBJ databases">
        <title>Lysobacter cryohumiis sp. nov., isolated from soil in the Tianshan Mountains, Xinjiang, China.</title>
        <authorList>
            <person name="Luo Y."/>
            <person name="Sheng H."/>
        </authorList>
    </citation>
    <scope>NUCLEOTIDE SEQUENCE [LARGE SCALE GENOMIC DNA]</scope>
    <source>
        <strain evidence="5 6">ZS60</strain>
    </source>
</reference>
<dbReference type="InterPro" id="IPR036693">
    <property type="entry name" value="TF_LuxR_autoind-bd_dom_sf"/>
</dbReference>
<dbReference type="RefSeq" id="WP_123087559.1">
    <property type="nucleotide sequence ID" value="NZ_RIBS01000003.1"/>
</dbReference>
<dbReference type="GO" id="GO:0003677">
    <property type="term" value="F:DNA binding"/>
    <property type="evidence" value="ECO:0007669"/>
    <property type="project" value="UniProtKB-KW"/>
</dbReference>
<dbReference type="Proteomes" id="UP000267049">
    <property type="component" value="Unassembled WGS sequence"/>
</dbReference>
<comment type="caution">
    <text evidence="5">The sequence shown here is derived from an EMBL/GenBank/DDBJ whole genome shotgun (WGS) entry which is preliminary data.</text>
</comment>
<evidence type="ECO:0000259" key="4">
    <source>
        <dbReference type="PROSITE" id="PS50043"/>
    </source>
</evidence>
<dbReference type="Pfam" id="PF00196">
    <property type="entry name" value="GerE"/>
    <property type="match status" value="1"/>
</dbReference>
<protein>
    <submittedName>
        <fullName evidence="5">LuxR family transcriptional regulator</fullName>
    </submittedName>
</protein>
<evidence type="ECO:0000313" key="6">
    <source>
        <dbReference type="Proteomes" id="UP000267049"/>
    </source>
</evidence>
<proteinExistence type="predicted"/>
<evidence type="ECO:0000256" key="3">
    <source>
        <dbReference type="ARBA" id="ARBA00023163"/>
    </source>
</evidence>
<dbReference type="PANTHER" id="PTHR44688">
    <property type="entry name" value="DNA-BINDING TRANSCRIPTIONAL ACTIVATOR DEVR_DOSR"/>
    <property type="match status" value="1"/>
</dbReference>
<organism evidence="5 6">
    <name type="scientific">Montanilutibacter psychrotolerans</name>
    <dbReference type="NCBI Taxonomy" id="1327343"/>
    <lineage>
        <taxon>Bacteria</taxon>
        <taxon>Pseudomonadati</taxon>
        <taxon>Pseudomonadota</taxon>
        <taxon>Gammaproteobacteria</taxon>
        <taxon>Lysobacterales</taxon>
        <taxon>Lysobacteraceae</taxon>
        <taxon>Montanilutibacter</taxon>
    </lineage>
</organism>
<keyword evidence="2" id="KW-0238">DNA-binding</keyword>
<feature type="domain" description="HTH luxR-type" evidence="4">
    <location>
        <begin position="175"/>
        <end position="240"/>
    </location>
</feature>
<dbReference type="PROSITE" id="PS50043">
    <property type="entry name" value="HTH_LUXR_2"/>
    <property type="match status" value="1"/>
</dbReference>
<dbReference type="SUPFAM" id="SSF46894">
    <property type="entry name" value="C-terminal effector domain of the bipartite response regulators"/>
    <property type="match status" value="1"/>
</dbReference>
<dbReference type="InterPro" id="IPR036388">
    <property type="entry name" value="WH-like_DNA-bd_sf"/>
</dbReference>
<dbReference type="InterPro" id="IPR005143">
    <property type="entry name" value="TF_LuxR_autoind-bd_dom"/>
</dbReference>
<evidence type="ECO:0000256" key="1">
    <source>
        <dbReference type="ARBA" id="ARBA00023015"/>
    </source>
</evidence>
<evidence type="ECO:0000313" key="5">
    <source>
        <dbReference type="EMBL" id="RNF84373.1"/>
    </source>
</evidence>
<dbReference type="OrthoDB" id="9774661at2"/>
<dbReference type="InterPro" id="IPR000792">
    <property type="entry name" value="Tscrpt_reg_LuxR_C"/>
</dbReference>
<keyword evidence="1" id="KW-0805">Transcription regulation</keyword>
<accession>A0A3M8SUB0</accession>
<dbReference type="CDD" id="cd06170">
    <property type="entry name" value="LuxR_C_like"/>
    <property type="match status" value="1"/>
</dbReference>
<dbReference type="Gene3D" id="1.10.10.10">
    <property type="entry name" value="Winged helix-like DNA-binding domain superfamily/Winged helix DNA-binding domain"/>
    <property type="match status" value="1"/>
</dbReference>
<dbReference type="PROSITE" id="PS00622">
    <property type="entry name" value="HTH_LUXR_1"/>
    <property type="match status" value="1"/>
</dbReference>
<dbReference type="SUPFAM" id="SSF75516">
    <property type="entry name" value="Pheromone-binding domain of LuxR-like quorum-sensing transcription factors"/>
    <property type="match status" value="1"/>
</dbReference>
<dbReference type="Pfam" id="PF03472">
    <property type="entry name" value="Autoind_bind"/>
    <property type="match status" value="1"/>
</dbReference>
<gene>
    <name evidence="5" type="ORF">EER27_08300</name>
</gene>
<keyword evidence="3" id="KW-0804">Transcription</keyword>
<dbReference type="PRINTS" id="PR00038">
    <property type="entry name" value="HTHLUXR"/>
</dbReference>
<name>A0A3M8SUB0_9GAMM</name>
<keyword evidence="6" id="KW-1185">Reference proteome</keyword>
<dbReference type="GO" id="GO:0006355">
    <property type="term" value="P:regulation of DNA-templated transcription"/>
    <property type="evidence" value="ECO:0007669"/>
    <property type="project" value="InterPro"/>
</dbReference>
<sequence>MFPALETLRGLTTYASADELTVAVDRLTKSIGVSHWFYAINLPLIDDRHAHFSLGGYPPGWLERYLEMQYLQIDPLVSHCHDHATPLSWAEAVGDNRAIADPRLQKVRRMFGEAGEFGLGAGVSVPLHGPGVCWGLMSFACDARNGEELSRRMPELHLLAHFVHEAGRHFARARTQQTFPALTKRERECLFWAAQGKTSWEIGQLLVISERTVIFHLQNAAQKLGVCGRQAAIARAISMGLIAPQ</sequence>
<dbReference type="PANTHER" id="PTHR44688:SF16">
    <property type="entry name" value="DNA-BINDING TRANSCRIPTIONAL ACTIVATOR DEVR_DOSR"/>
    <property type="match status" value="1"/>
</dbReference>